<dbReference type="EMBL" id="GU071097">
    <property type="protein sequence ID" value="ADO97855.1"/>
    <property type="molecule type" value="Genomic_DNA"/>
</dbReference>
<evidence type="ECO:0000256" key="1">
    <source>
        <dbReference type="SAM" id="MobiDB-lite"/>
    </source>
</evidence>
<dbReference type="RefSeq" id="YP_004324818.1">
    <property type="nucleotide sequence ID" value="NC_015289.1"/>
</dbReference>
<feature type="region of interest" description="Disordered" evidence="1">
    <location>
        <begin position="63"/>
        <end position="87"/>
    </location>
</feature>
<evidence type="ECO:0000313" key="2">
    <source>
        <dbReference type="EMBL" id="ADO97855.1"/>
    </source>
</evidence>
<protein>
    <submittedName>
        <fullName evidence="2">Uncharacterized protein</fullName>
    </submittedName>
</protein>
<dbReference type="Proteomes" id="UP000006526">
    <property type="component" value="Segment"/>
</dbReference>
<accession>E3SKQ5</accession>
<sequence length="87" mass="10292">MELPKIPNDQLPKEIKEILGDKDAHFDLVVDPTEIIDVPLDVEGYFEGKYKVQKMLIEHRKKMQEYHATQRHNKRSKKDTKDSEKES</sequence>
<evidence type="ECO:0000313" key="3">
    <source>
        <dbReference type="Proteomes" id="UP000006526"/>
    </source>
</evidence>
<keyword evidence="3" id="KW-1185">Reference proteome</keyword>
<name>E3SKQ5_9CAUD</name>
<organism evidence="2 3">
    <name type="scientific">Synechococcus phage S-SSM5</name>
    <dbReference type="NCBI Taxonomy" id="445685"/>
    <lineage>
        <taxon>Viruses</taxon>
        <taxon>Duplodnaviria</taxon>
        <taxon>Heunggongvirae</taxon>
        <taxon>Uroviricota</taxon>
        <taxon>Caudoviricetes</taxon>
        <taxon>Pantevenvirales</taxon>
        <taxon>Kyanoviridae</taxon>
        <taxon>Glaucusvirus</taxon>
        <taxon>Glaucusvirus ssm5</taxon>
    </lineage>
</organism>
<feature type="compositionally biased region" description="Basic residues" evidence="1">
    <location>
        <begin position="69"/>
        <end position="78"/>
    </location>
</feature>
<dbReference type="GeneID" id="10329150"/>
<dbReference type="KEGG" id="vg:10329150"/>
<gene>
    <name evidence="2" type="ORF">SSSM5_216</name>
</gene>
<dbReference type="OrthoDB" id="25891at10239"/>
<reference evidence="2 3" key="1">
    <citation type="journal article" date="2010" name="Environ. Microbiol.">
        <title>Genomic analysis of oceanic cyanobacterial myoviruses compared with T4-like myoviruses from diverse hosts and environments.</title>
        <authorList>
            <person name="Sullivan M.B."/>
            <person name="Huang K.H."/>
            <person name="Ignacio-Espinoza J.C."/>
            <person name="Berlin A.M."/>
            <person name="Kelly L."/>
            <person name="Weigele P.R."/>
            <person name="DeFrancesco A.S."/>
            <person name="Kern S.E."/>
            <person name="Thompson L.R."/>
            <person name="Young S."/>
            <person name="Yandava C."/>
            <person name="Fu R."/>
            <person name="Krastins B."/>
            <person name="Chase M."/>
            <person name="Sarracino D."/>
            <person name="Osburne M.S."/>
            <person name="Henn M.R."/>
            <person name="Chisholm S.W."/>
        </authorList>
    </citation>
    <scope>NUCLEOTIDE SEQUENCE [LARGE SCALE GENOMIC DNA]</scope>
    <source>
        <strain evidence="2">8102-12</strain>
    </source>
</reference>
<proteinExistence type="predicted"/>